<evidence type="ECO:0000256" key="1">
    <source>
        <dbReference type="SAM" id="MobiDB-lite"/>
    </source>
</evidence>
<accession>A0A514D3K8</accession>
<feature type="region of interest" description="Disordered" evidence="1">
    <location>
        <begin position="26"/>
        <end position="57"/>
    </location>
</feature>
<dbReference type="EMBL" id="MN033924">
    <property type="protein sequence ID" value="QDH88201.1"/>
    <property type="molecule type" value="Genomic_DNA"/>
</dbReference>
<feature type="compositionally biased region" description="Basic and acidic residues" evidence="1">
    <location>
        <begin position="97"/>
        <end position="132"/>
    </location>
</feature>
<name>A0A514D3K8_9VIRU</name>
<proteinExistence type="predicted"/>
<reference evidence="2" key="1">
    <citation type="submission" date="2019-05" db="EMBL/GenBank/DDBJ databases">
        <title>Metatranscriptomic reconstruction reveals RNA viruses with the potential to shape carbon cycling in soil.</title>
        <authorList>
            <person name="Starr E.P."/>
            <person name="Nuccio E."/>
            <person name="Pett-Ridge J."/>
            <person name="Banfield J.F."/>
            <person name="Firestone M.K."/>
        </authorList>
    </citation>
    <scope>NUCLEOTIDE SEQUENCE</scope>
    <source>
        <strain evidence="2">H4_Bulk_47_scaffold_1966</strain>
    </source>
</reference>
<feature type="region of interest" description="Disordered" evidence="1">
    <location>
        <begin position="92"/>
        <end position="132"/>
    </location>
</feature>
<gene>
    <name evidence="2" type="ORF">H4Bulk471966_000002</name>
</gene>
<sequence>MLIGEVWFPPPSEHFTDDTKAAAKILLESPYPTGPTSEPGSGNPARDRDTGHTPHKTWVVQDPRLFVSCIWSEELQARARFKKPLKKLSCPVPPQKWNEKDIDNADERPADHPVEEVKTPEENQGKRQERQRFEHFDIMTGLKAAQLRENYAKQVFITLICWESS</sequence>
<evidence type="ECO:0000313" key="2">
    <source>
        <dbReference type="EMBL" id="QDH88201.1"/>
    </source>
</evidence>
<organism evidence="2">
    <name type="scientific">Riboviria sp</name>
    <dbReference type="NCBI Taxonomy" id="2585031"/>
    <lineage>
        <taxon>Viruses</taxon>
        <taxon>Riboviria</taxon>
    </lineage>
</organism>
<protein>
    <submittedName>
        <fullName evidence="2">Uncharacterized protein</fullName>
    </submittedName>
</protein>